<evidence type="ECO:0000313" key="3">
    <source>
        <dbReference type="Proteomes" id="UP001324993"/>
    </source>
</evidence>
<dbReference type="InterPro" id="IPR012902">
    <property type="entry name" value="N_methyl_site"/>
</dbReference>
<sequence>MNLVAPCRRGFTLVELIVSTGVFGIVMASIVSTFIVFATSSTGVAAYTQMSRESRKALEYFSRDIRSASDVTTASQHHLIVKVPEDSFYNGGTVQYAFDEDMGIFSRIVRDKLGVVSSNEILLDGVEQFTFGFFDPLGESLEHSKESLLLSVKSVQIDAEMIRLVSQAQATDYIISARVMMRNRPVTK</sequence>
<accession>A0ABZ0RET8</accession>
<dbReference type="PROSITE" id="PS00409">
    <property type="entry name" value="PROKAR_NTER_METHYL"/>
    <property type="match status" value="1"/>
</dbReference>
<dbReference type="EMBL" id="CP138858">
    <property type="protein sequence ID" value="WPJ94679.1"/>
    <property type="molecule type" value="Genomic_DNA"/>
</dbReference>
<keyword evidence="1" id="KW-0472">Membrane</keyword>
<feature type="transmembrane region" description="Helical" evidence="1">
    <location>
        <begin position="20"/>
        <end position="47"/>
    </location>
</feature>
<evidence type="ECO:0000256" key="1">
    <source>
        <dbReference type="SAM" id="Phobius"/>
    </source>
</evidence>
<gene>
    <name evidence="2" type="ORF">SH580_14690</name>
</gene>
<dbReference type="Proteomes" id="UP001324993">
    <property type="component" value="Chromosome"/>
</dbReference>
<reference evidence="2 3" key="1">
    <citation type="submission" date="2023-11" db="EMBL/GenBank/DDBJ databases">
        <title>Coraliomargarita sp. nov., isolated from marine algae.</title>
        <authorList>
            <person name="Lee J.K."/>
            <person name="Baek J.H."/>
            <person name="Kim J.M."/>
            <person name="Choi D.G."/>
            <person name="Jeon C.O."/>
        </authorList>
    </citation>
    <scope>NUCLEOTIDE SEQUENCE [LARGE SCALE GENOMIC DNA]</scope>
    <source>
        <strain evidence="2 3">J2-16</strain>
    </source>
</reference>
<keyword evidence="1" id="KW-0812">Transmembrane</keyword>
<dbReference type="Pfam" id="PF07963">
    <property type="entry name" value="N_methyl"/>
    <property type="match status" value="1"/>
</dbReference>
<evidence type="ECO:0000313" key="2">
    <source>
        <dbReference type="EMBL" id="WPJ94679.1"/>
    </source>
</evidence>
<keyword evidence="1" id="KW-1133">Transmembrane helix</keyword>
<name>A0ABZ0RET8_9BACT</name>
<keyword evidence="3" id="KW-1185">Reference proteome</keyword>
<dbReference type="RefSeq" id="WP_319831595.1">
    <property type="nucleotide sequence ID" value="NZ_CP138858.1"/>
</dbReference>
<proteinExistence type="predicted"/>
<organism evidence="2 3">
    <name type="scientific">Coraliomargarita algicola</name>
    <dbReference type="NCBI Taxonomy" id="3092156"/>
    <lineage>
        <taxon>Bacteria</taxon>
        <taxon>Pseudomonadati</taxon>
        <taxon>Verrucomicrobiota</taxon>
        <taxon>Opitutia</taxon>
        <taxon>Puniceicoccales</taxon>
        <taxon>Coraliomargaritaceae</taxon>
        <taxon>Coraliomargarita</taxon>
    </lineage>
</organism>
<protein>
    <submittedName>
        <fullName evidence="2">Prepilin-type N-terminal cleavage/methylation domain-containing protein</fullName>
    </submittedName>
</protein>
<dbReference type="NCBIfam" id="TIGR02532">
    <property type="entry name" value="IV_pilin_GFxxxE"/>
    <property type="match status" value="1"/>
</dbReference>